<evidence type="ECO:0000259" key="3">
    <source>
        <dbReference type="PROSITE" id="PS50112"/>
    </source>
</evidence>
<dbReference type="InterPro" id="IPR043128">
    <property type="entry name" value="Rev_trsase/Diguanyl_cyclase"/>
</dbReference>
<dbReference type="EC" id="2.7.7.65" evidence="1"/>
<dbReference type="SUPFAM" id="SSF55073">
    <property type="entry name" value="Nucleotide cyclase"/>
    <property type="match status" value="1"/>
</dbReference>
<dbReference type="Pfam" id="PF08448">
    <property type="entry name" value="PAS_4"/>
    <property type="match status" value="1"/>
</dbReference>
<dbReference type="GO" id="GO:1902201">
    <property type="term" value="P:negative regulation of bacterial-type flagellum-dependent cell motility"/>
    <property type="evidence" value="ECO:0007669"/>
    <property type="project" value="TreeGrafter"/>
</dbReference>
<dbReference type="InterPro" id="IPR013656">
    <property type="entry name" value="PAS_4"/>
</dbReference>
<comment type="caution">
    <text evidence="6">The sequence shown here is derived from an EMBL/GenBank/DDBJ whole genome shotgun (WGS) entry which is preliminary data.</text>
</comment>
<dbReference type="PANTHER" id="PTHR45138:SF9">
    <property type="entry name" value="DIGUANYLATE CYCLASE DGCM-RELATED"/>
    <property type="match status" value="1"/>
</dbReference>
<dbReference type="InterPro" id="IPR029787">
    <property type="entry name" value="Nucleotide_cyclase"/>
</dbReference>
<dbReference type="CDD" id="cd00130">
    <property type="entry name" value="PAS"/>
    <property type="match status" value="2"/>
</dbReference>
<dbReference type="Proteomes" id="UP000177583">
    <property type="component" value="Unassembled WGS sequence"/>
</dbReference>
<dbReference type="NCBIfam" id="TIGR00254">
    <property type="entry name" value="GGDEF"/>
    <property type="match status" value="1"/>
</dbReference>
<dbReference type="Pfam" id="PF00989">
    <property type="entry name" value="PAS"/>
    <property type="match status" value="1"/>
</dbReference>
<dbReference type="InterPro" id="IPR035965">
    <property type="entry name" value="PAS-like_dom_sf"/>
</dbReference>
<feature type="domain" description="PAC" evidence="4">
    <location>
        <begin position="357"/>
        <end position="411"/>
    </location>
</feature>
<dbReference type="InterPro" id="IPR013767">
    <property type="entry name" value="PAS_fold"/>
</dbReference>
<protein>
    <recommendedName>
        <fullName evidence="1">diguanylate cyclase</fullName>
        <ecNumber evidence="1">2.7.7.65</ecNumber>
    </recommendedName>
</protein>
<dbReference type="AlphaFoldDB" id="A0A1F6GPI6"/>
<dbReference type="Pfam" id="PF00990">
    <property type="entry name" value="GGDEF"/>
    <property type="match status" value="1"/>
</dbReference>
<dbReference type="EMBL" id="MFNF01000050">
    <property type="protein sequence ID" value="OGH00087.1"/>
    <property type="molecule type" value="Genomic_DNA"/>
</dbReference>
<evidence type="ECO:0000259" key="4">
    <source>
        <dbReference type="PROSITE" id="PS50113"/>
    </source>
</evidence>
<name>A0A1F6GPI6_9PROT</name>
<dbReference type="NCBIfam" id="TIGR00229">
    <property type="entry name" value="sensory_box"/>
    <property type="match status" value="3"/>
</dbReference>
<accession>A0A1F6GPI6</accession>
<dbReference type="SMART" id="SM00267">
    <property type="entry name" value="GGDEF"/>
    <property type="match status" value="1"/>
</dbReference>
<dbReference type="PROSITE" id="PS50113">
    <property type="entry name" value="PAC"/>
    <property type="match status" value="1"/>
</dbReference>
<proteinExistence type="predicted"/>
<dbReference type="GO" id="GO:0005886">
    <property type="term" value="C:plasma membrane"/>
    <property type="evidence" value="ECO:0007669"/>
    <property type="project" value="TreeGrafter"/>
</dbReference>
<dbReference type="FunFam" id="3.30.70.270:FF:000001">
    <property type="entry name" value="Diguanylate cyclase domain protein"/>
    <property type="match status" value="1"/>
</dbReference>
<evidence type="ECO:0000259" key="5">
    <source>
        <dbReference type="PROSITE" id="PS50887"/>
    </source>
</evidence>
<dbReference type="InterPro" id="IPR000014">
    <property type="entry name" value="PAS"/>
</dbReference>
<sequence>MNELNEGLPVQLLELIGSVQDPMLLFSATGKLLWANKPFCRLVGRKEETLLGRSLSQTVEAGTEQIFDRHLGEVLAGEHTPVSFPIRSALDGAHLLVNCSFSHLKHQGFAYIMVRADPELTNPDQFLQFDEATYKELLNSVQSGVVILEEDRIRYANAYFCELCGYLESELLGHHFFELLHPDDVQSFAANYQTTNDGGLGDNEYEFRIKQKDGLVIYVFMVVGDIRLGGRKARVASVQNVTMRMLVEEEKQSYFRQLQDQLEYVDNLIERLPLGAWIIDFHAASEKDTNAQFCSLLYRDLGFSISIRRTNLALCQMLGYSKEEMRGRSILDPMFVDDQNAKIFLDAIMKRRLGERGSYEITMRHKDNHDIPVLLEAIPTIFDPENGEAIQSIGLMVDLTERKAWEAELQRLNEKLMEYSKTDSLTGLANRRSFDEYINQERARAIREKWDLSLVIIDIDFFKKYNDGYGHLKGDDCLRKVAAVFKRSVKRAIDLVTRYGGEEFAVVLPSTSTEGAFQVAENLRIAVAEAQIPHLFSSVAPHVTISVGVATLRAGEAITVDRLIVLADEALYQSKTEGRNRVTKALRSGGERATPAEQH</sequence>
<dbReference type="Pfam" id="PF13426">
    <property type="entry name" value="PAS_9"/>
    <property type="match status" value="1"/>
</dbReference>
<feature type="domain" description="PAS" evidence="3">
    <location>
        <begin position="5"/>
        <end position="78"/>
    </location>
</feature>
<dbReference type="Gene3D" id="3.30.70.270">
    <property type="match status" value="1"/>
</dbReference>
<feature type="domain" description="PAS" evidence="3">
    <location>
        <begin position="130"/>
        <end position="199"/>
    </location>
</feature>
<evidence type="ECO:0000313" key="6">
    <source>
        <dbReference type="EMBL" id="OGH00087.1"/>
    </source>
</evidence>
<evidence type="ECO:0000256" key="1">
    <source>
        <dbReference type="ARBA" id="ARBA00012528"/>
    </source>
</evidence>
<dbReference type="GO" id="GO:0052621">
    <property type="term" value="F:diguanylate cyclase activity"/>
    <property type="evidence" value="ECO:0007669"/>
    <property type="project" value="UniProtKB-EC"/>
</dbReference>
<comment type="catalytic activity">
    <reaction evidence="2">
        <text>2 GTP = 3',3'-c-di-GMP + 2 diphosphate</text>
        <dbReference type="Rhea" id="RHEA:24898"/>
        <dbReference type="ChEBI" id="CHEBI:33019"/>
        <dbReference type="ChEBI" id="CHEBI:37565"/>
        <dbReference type="ChEBI" id="CHEBI:58805"/>
        <dbReference type="EC" id="2.7.7.65"/>
    </reaction>
</comment>
<gene>
    <name evidence="6" type="ORF">A2557_04370</name>
</gene>
<feature type="domain" description="GGDEF" evidence="5">
    <location>
        <begin position="450"/>
        <end position="587"/>
    </location>
</feature>
<reference evidence="6 7" key="1">
    <citation type="journal article" date="2016" name="Nat. Commun.">
        <title>Thousands of microbial genomes shed light on interconnected biogeochemical processes in an aquifer system.</title>
        <authorList>
            <person name="Anantharaman K."/>
            <person name="Brown C.T."/>
            <person name="Hug L.A."/>
            <person name="Sharon I."/>
            <person name="Castelle C.J."/>
            <person name="Probst A.J."/>
            <person name="Thomas B.C."/>
            <person name="Singh A."/>
            <person name="Wilkins M.J."/>
            <person name="Karaoz U."/>
            <person name="Brodie E.L."/>
            <person name="Williams K.H."/>
            <person name="Hubbard S.S."/>
            <person name="Banfield J.F."/>
        </authorList>
    </citation>
    <scope>NUCLEOTIDE SEQUENCE [LARGE SCALE GENOMIC DNA]</scope>
</reference>
<evidence type="ECO:0000256" key="2">
    <source>
        <dbReference type="ARBA" id="ARBA00034247"/>
    </source>
</evidence>
<dbReference type="InterPro" id="IPR050469">
    <property type="entry name" value="Diguanylate_Cyclase"/>
</dbReference>
<dbReference type="PROSITE" id="PS50112">
    <property type="entry name" value="PAS"/>
    <property type="match status" value="2"/>
</dbReference>
<dbReference type="SMART" id="SM00091">
    <property type="entry name" value="PAS"/>
    <property type="match status" value="3"/>
</dbReference>
<dbReference type="Gene3D" id="3.30.450.20">
    <property type="entry name" value="PAS domain"/>
    <property type="match status" value="3"/>
</dbReference>
<dbReference type="GO" id="GO:0006355">
    <property type="term" value="P:regulation of DNA-templated transcription"/>
    <property type="evidence" value="ECO:0007669"/>
    <property type="project" value="InterPro"/>
</dbReference>
<dbReference type="SUPFAM" id="SSF55785">
    <property type="entry name" value="PYP-like sensor domain (PAS domain)"/>
    <property type="match status" value="3"/>
</dbReference>
<organism evidence="6 7">
    <name type="scientific">Candidatus Lambdaproteobacteria bacterium RIFOXYD2_FULL_56_26</name>
    <dbReference type="NCBI Taxonomy" id="1817773"/>
    <lineage>
        <taxon>Bacteria</taxon>
        <taxon>Pseudomonadati</taxon>
        <taxon>Pseudomonadota</taxon>
        <taxon>Candidatus Lambdaproteobacteria</taxon>
    </lineage>
</organism>
<dbReference type="CDD" id="cd01949">
    <property type="entry name" value="GGDEF"/>
    <property type="match status" value="1"/>
</dbReference>
<dbReference type="InterPro" id="IPR000700">
    <property type="entry name" value="PAS-assoc_C"/>
</dbReference>
<dbReference type="PROSITE" id="PS50887">
    <property type="entry name" value="GGDEF"/>
    <property type="match status" value="1"/>
</dbReference>
<evidence type="ECO:0000313" key="7">
    <source>
        <dbReference type="Proteomes" id="UP000177583"/>
    </source>
</evidence>
<dbReference type="PANTHER" id="PTHR45138">
    <property type="entry name" value="REGULATORY COMPONENTS OF SENSORY TRANSDUCTION SYSTEM"/>
    <property type="match status" value="1"/>
</dbReference>
<dbReference type="InterPro" id="IPR000160">
    <property type="entry name" value="GGDEF_dom"/>
</dbReference>
<dbReference type="GO" id="GO:0043709">
    <property type="term" value="P:cell adhesion involved in single-species biofilm formation"/>
    <property type="evidence" value="ECO:0007669"/>
    <property type="project" value="TreeGrafter"/>
</dbReference>